<protein>
    <submittedName>
        <fullName evidence="3">Proline-rich receptor-like protein kinase PERK2</fullName>
    </submittedName>
</protein>
<accession>A0A9W3CB29</accession>
<dbReference type="GeneID" id="130498940"/>
<feature type="region of interest" description="Disordered" evidence="1">
    <location>
        <begin position="1"/>
        <end position="96"/>
    </location>
</feature>
<reference evidence="3" key="2">
    <citation type="submission" date="2025-08" db="UniProtKB">
        <authorList>
            <consortium name="RefSeq"/>
        </authorList>
    </citation>
    <scope>IDENTIFICATION</scope>
    <source>
        <tissue evidence="3">Leaf</tissue>
    </source>
</reference>
<evidence type="ECO:0000313" key="3">
    <source>
        <dbReference type="RefSeq" id="XP_056848787.1"/>
    </source>
</evidence>
<reference evidence="2" key="1">
    <citation type="journal article" date="2019" name="Database">
        <title>The radish genome database (RadishGD): an integrated information resource for radish genomics.</title>
        <authorList>
            <person name="Yu H.J."/>
            <person name="Baek S."/>
            <person name="Lee Y.J."/>
            <person name="Cho A."/>
            <person name="Mun J.H."/>
        </authorList>
    </citation>
    <scope>NUCLEOTIDE SEQUENCE [LARGE SCALE GENOMIC DNA]</scope>
    <source>
        <strain evidence="2">cv. WK10039</strain>
    </source>
</reference>
<proteinExistence type="predicted"/>
<name>A0A9W3CB29_RAPSA</name>
<feature type="compositionally biased region" description="Polar residues" evidence="1">
    <location>
        <begin position="86"/>
        <end position="96"/>
    </location>
</feature>
<gene>
    <name evidence="3" type="primary">LOC130498940</name>
</gene>
<sequence length="177" mass="18673">MEILSPVQTTPSAPLDPPITPPLAQTPLSPLPLAPPLPLSPLQPSNLDEPQPIIFSSSPTDAPFVVALSAQEPRRASPFKHKVTRNKTLASQSRYFTTTNPFAILDPTLVNVSSSSSNSPKPPSPLNPFSHPFPPSPPSPPPPPPPVPILSDATLSLPPSDHDGSPLPQEENSAIPQ</sequence>
<feature type="region of interest" description="Disordered" evidence="1">
    <location>
        <begin position="110"/>
        <end position="177"/>
    </location>
</feature>
<feature type="compositionally biased region" description="Pro residues" evidence="1">
    <location>
        <begin position="29"/>
        <end position="41"/>
    </location>
</feature>
<evidence type="ECO:0000256" key="1">
    <source>
        <dbReference type="SAM" id="MobiDB-lite"/>
    </source>
</evidence>
<dbReference type="AlphaFoldDB" id="A0A9W3CB29"/>
<keyword evidence="2" id="KW-1185">Reference proteome</keyword>
<feature type="compositionally biased region" description="Pro residues" evidence="1">
    <location>
        <begin position="120"/>
        <end position="148"/>
    </location>
</feature>
<feature type="compositionally biased region" description="Polar residues" evidence="1">
    <location>
        <begin position="1"/>
        <end position="12"/>
    </location>
</feature>
<evidence type="ECO:0000313" key="2">
    <source>
        <dbReference type="Proteomes" id="UP000504610"/>
    </source>
</evidence>
<dbReference type="Proteomes" id="UP000504610">
    <property type="component" value="Chromosome 8"/>
</dbReference>
<dbReference type="KEGG" id="rsz:130498940"/>
<dbReference type="RefSeq" id="XP_056848787.1">
    <property type="nucleotide sequence ID" value="XM_056992807.1"/>
</dbReference>
<organism evidence="2 3">
    <name type="scientific">Raphanus sativus</name>
    <name type="common">Radish</name>
    <name type="synonym">Raphanus raphanistrum var. sativus</name>
    <dbReference type="NCBI Taxonomy" id="3726"/>
    <lineage>
        <taxon>Eukaryota</taxon>
        <taxon>Viridiplantae</taxon>
        <taxon>Streptophyta</taxon>
        <taxon>Embryophyta</taxon>
        <taxon>Tracheophyta</taxon>
        <taxon>Spermatophyta</taxon>
        <taxon>Magnoliopsida</taxon>
        <taxon>eudicotyledons</taxon>
        <taxon>Gunneridae</taxon>
        <taxon>Pentapetalae</taxon>
        <taxon>rosids</taxon>
        <taxon>malvids</taxon>
        <taxon>Brassicales</taxon>
        <taxon>Brassicaceae</taxon>
        <taxon>Brassiceae</taxon>
        <taxon>Raphanus</taxon>
    </lineage>
</organism>